<dbReference type="Gene3D" id="3.40.50.880">
    <property type="match status" value="1"/>
</dbReference>
<dbReference type="GO" id="GO:0043565">
    <property type="term" value="F:sequence-specific DNA binding"/>
    <property type="evidence" value="ECO:0007669"/>
    <property type="project" value="InterPro"/>
</dbReference>
<dbReference type="InterPro" id="IPR018060">
    <property type="entry name" value="HTH_AraC"/>
</dbReference>
<dbReference type="PANTHER" id="PTHR43130:SF3">
    <property type="entry name" value="HTH-TYPE TRANSCRIPTIONAL REGULATOR RV1931C"/>
    <property type="match status" value="1"/>
</dbReference>
<dbReference type="Gene3D" id="1.10.10.60">
    <property type="entry name" value="Homeodomain-like"/>
    <property type="match status" value="2"/>
</dbReference>
<dbReference type="SMART" id="SM00342">
    <property type="entry name" value="HTH_ARAC"/>
    <property type="match status" value="1"/>
</dbReference>
<keyword evidence="2" id="KW-0804">Transcription</keyword>
<evidence type="ECO:0000259" key="3">
    <source>
        <dbReference type="PROSITE" id="PS01124"/>
    </source>
</evidence>
<dbReference type="InterPro" id="IPR029062">
    <property type="entry name" value="Class_I_gatase-like"/>
</dbReference>
<dbReference type="EMBL" id="JWLZ01000023">
    <property type="protein sequence ID" value="KHT65123.1"/>
    <property type="molecule type" value="Genomic_DNA"/>
</dbReference>
<evidence type="ECO:0000313" key="5">
    <source>
        <dbReference type="Proteomes" id="UP000031278"/>
    </source>
</evidence>
<evidence type="ECO:0000256" key="2">
    <source>
        <dbReference type="ARBA" id="ARBA00023163"/>
    </source>
</evidence>
<protein>
    <submittedName>
        <fullName evidence="4">AraC family transcriptional regulator</fullName>
    </submittedName>
</protein>
<reference evidence="4 5" key="1">
    <citation type="submission" date="2014-12" db="EMBL/GenBank/DDBJ databases">
        <title>Genome sequencing of Photobacterium gaetbulicola AD005a.</title>
        <authorList>
            <person name="Adrian T.G.S."/>
            <person name="Chan K.G."/>
        </authorList>
    </citation>
    <scope>NUCLEOTIDE SEQUENCE [LARGE SCALE GENOMIC DNA]</scope>
    <source>
        <strain evidence="4 5">AD005a</strain>
    </source>
</reference>
<dbReference type="InterPro" id="IPR009057">
    <property type="entry name" value="Homeodomain-like_sf"/>
</dbReference>
<dbReference type="InterPro" id="IPR002818">
    <property type="entry name" value="DJ-1/PfpI"/>
</dbReference>
<dbReference type="Pfam" id="PF12833">
    <property type="entry name" value="HTH_18"/>
    <property type="match status" value="1"/>
</dbReference>
<organism evidence="4 5">
    <name type="scientific">Photobacterium gaetbulicola</name>
    <dbReference type="NCBI Taxonomy" id="1295392"/>
    <lineage>
        <taxon>Bacteria</taxon>
        <taxon>Pseudomonadati</taxon>
        <taxon>Pseudomonadota</taxon>
        <taxon>Gammaproteobacteria</taxon>
        <taxon>Vibrionales</taxon>
        <taxon>Vibrionaceae</taxon>
        <taxon>Photobacterium</taxon>
    </lineage>
</organism>
<sequence>MNSDVISIAIVQYPNSLRSAVYGLEELFAMANHASKKQGIDAAFKAEIIAFDTESSSEKAKLDNSLPDERDAGYAVVILPPSQLGDDYLTPPQALIEWLGKQHQQGSILASACAGAFILARTGLLTGKPVTTHWGLAQALHQQFPELQMATDKILVNQGDVITAGGMMSWLDLGLEVVSQLGSPALMRLVGKMLVVDTGAREQRYYQQFAPSYQHGDTTIVALQHELNKRYSQTQSIAGLARRANLTERTLLRRFVKATGFKPTEYLQRLRVQKACELLETTTEPFESIARQIGYEDVGACRKVFIKVMGLSPGEFRKRFVANRTA</sequence>
<dbReference type="RefSeq" id="WP_039457577.1">
    <property type="nucleotide sequence ID" value="NZ_JWLZ01000023.1"/>
</dbReference>
<dbReference type="SUPFAM" id="SSF46689">
    <property type="entry name" value="Homeodomain-like"/>
    <property type="match status" value="2"/>
</dbReference>
<proteinExistence type="predicted"/>
<evidence type="ECO:0000256" key="1">
    <source>
        <dbReference type="ARBA" id="ARBA00023015"/>
    </source>
</evidence>
<dbReference type="CDD" id="cd03138">
    <property type="entry name" value="GATase1_AraC_2"/>
    <property type="match status" value="1"/>
</dbReference>
<keyword evidence="1" id="KW-0805">Transcription regulation</keyword>
<dbReference type="Pfam" id="PF01965">
    <property type="entry name" value="DJ-1_PfpI"/>
    <property type="match status" value="1"/>
</dbReference>
<name>A0A0B9G8V4_9GAMM</name>
<dbReference type="Proteomes" id="UP000031278">
    <property type="component" value="Unassembled WGS sequence"/>
</dbReference>
<dbReference type="AlphaFoldDB" id="A0A0B9G8V4"/>
<dbReference type="GO" id="GO:0003700">
    <property type="term" value="F:DNA-binding transcription factor activity"/>
    <property type="evidence" value="ECO:0007669"/>
    <property type="project" value="InterPro"/>
</dbReference>
<gene>
    <name evidence="4" type="ORF">RJ45_02565</name>
</gene>
<dbReference type="PROSITE" id="PS01124">
    <property type="entry name" value="HTH_ARAC_FAMILY_2"/>
    <property type="match status" value="1"/>
</dbReference>
<comment type="caution">
    <text evidence="4">The sequence shown here is derived from an EMBL/GenBank/DDBJ whole genome shotgun (WGS) entry which is preliminary data.</text>
</comment>
<evidence type="ECO:0000313" key="4">
    <source>
        <dbReference type="EMBL" id="KHT65123.1"/>
    </source>
</evidence>
<dbReference type="InterPro" id="IPR052158">
    <property type="entry name" value="INH-QAR"/>
</dbReference>
<feature type="domain" description="HTH araC/xylS-type" evidence="3">
    <location>
        <begin position="217"/>
        <end position="319"/>
    </location>
</feature>
<accession>A0A0B9G8V4</accession>
<dbReference type="PANTHER" id="PTHR43130">
    <property type="entry name" value="ARAC-FAMILY TRANSCRIPTIONAL REGULATOR"/>
    <property type="match status" value="1"/>
</dbReference>
<dbReference type="SUPFAM" id="SSF52317">
    <property type="entry name" value="Class I glutamine amidotransferase-like"/>
    <property type="match status" value="1"/>
</dbReference>